<gene>
    <name evidence="8" type="ORF">GOP47_0010374</name>
</gene>
<reference evidence="8" key="1">
    <citation type="submission" date="2021-01" db="EMBL/GenBank/DDBJ databases">
        <title>Adiantum capillus-veneris genome.</title>
        <authorList>
            <person name="Fang Y."/>
            <person name="Liao Q."/>
        </authorList>
    </citation>
    <scope>NUCLEOTIDE SEQUENCE</scope>
    <source>
        <strain evidence="8">H3</strain>
        <tissue evidence="8">Leaf</tissue>
    </source>
</reference>
<evidence type="ECO:0000313" key="9">
    <source>
        <dbReference type="Proteomes" id="UP000886520"/>
    </source>
</evidence>
<evidence type="ECO:0000256" key="1">
    <source>
        <dbReference type="ARBA" id="ARBA00004167"/>
    </source>
</evidence>
<proteinExistence type="inferred from homology"/>
<evidence type="ECO:0000256" key="5">
    <source>
        <dbReference type="ARBA" id="ARBA00023136"/>
    </source>
</evidence>
<dbReference type="PANTHER" id="PTHR31568:SF21">
    <property type="entry name" value="CYSTM DOMAIN-CONTAINING PROTEIN"/>
    <property type="match status" value="1"/>
</dbReference>
<keyword evidence="5" id="KW-0472">Membrane</keyword>
<evidence type="ECO:0000259" key="7">
    <source>
        <dbReference type="Pfam" id="PF12734"/>
    </source>
</evidence>
<dbReference type="GO" id="GO:0005886">
    <property type="term" value="C:plasma membrane"/>
    <property type="evidence" value="ECO:0007669"/>
    <property type="project" value="InterPro"/>
</dbReference>
<dbReference type="InterPro" id="IPR028144">
    <property type="entry name" value="CYSTM_dom"/>
</dbReference>
<dbReference type="InterPro" id="IPR044850">
    <property type="entry name" value="WIH1-like"/>
</dbReference>
<comment type="caution">
    <text evidence="8">The sequence shown here is derived from an EMBL/GenBank/DDBJ whole genome shotgun (WGS) entry which is preliminary data.</text>
</comment>
<evidence type="ECO:0000256" key="3">
    <source>
        <dbReference type="ARBA" id="ARBA00022692"/>
    </source>
</evidence>
<feature type="domain" description="Cysteine-rich transmembrane" evidence="7">
    <location>
        <begin position="12"/>
        <end position="75"/>
    </location>
</feature>
<evidence type="ECO:0000313" key="8">
    <source>
        <dbReference type="EMBL" id="KAI5074413.1"/>
    </source>
</evidence>
<organism evidence="8 9">
    <name type="scientific">Adiantum capillus-veneris</name>
    <name type="common">Maidenhair fern</name>
    <dbReference type="NCBI Taxonomy" id="13818"/>
    <lineage>
        <taxon>Eukaryota</taxon>
        <taxon>Viridiplantae</taxon>
        <taxon>Streptophyta</taxon>
        <taxon>Embryophyta</taxon>
        <taxon>Tracheophyta</taxon>
        <taxon>Polypodiopsida</taxon>
        <taxon>Polypodiidae</taxon>
        <taxon>Polypodiales</taxon>
        <taxon>Pteridineae</taxon>
        <taxon>Pteridaceae</taxon>
        <taxon>Vittarioideae</taxon>
        <taxon>Adiantum</taxon>
    </lineage>
</organism>
<evidence type="ECO:0000256" key="4">
    <source>
        <dbReference type="ARBA" id="ARBA00022989"/>
    </source>
</evidence>
<comment type="similarity">
    <text evidence="2">Belongs to the CYSTM1 family.</text>
</comment>
<sequence>MAERQRLANYGYPPQGYPLPKENESPSPATPQAKKKCKCRLHHNRKGQHRQYGNGGCLEGCLAALCCCCLLDECCCDPTIILN</sequence>
<comment type="subcellular location">
    <subcellularLocation>
        <location evidence="1">Membrane</location>
        <topology evidence="1">Single-pass membrane protein</topology>
    </subcellularLocation>
</comment>
<protein>
    <recommendedName>
        <fullName evidence="7">Cysteine-rich transmembrane domain-containing protein</fullName>
    </recommendedName>
</protein>
<dbReference type="PANTHER" id="PTHR31568">
    <property type="entry name" value="RCG49325, ISOFORM CRA_A"/>
    <property type="match status" value="1"/>
</dbReference>
<name>A0A9D4UUL3_ADICA</name>
<feature type="region of interest" description="Disordered" evidence="6">
    <location>
        <begin position="1"/>
        <end position="32"/>
    </location>
</feature>
<keyword evidence="3" id="KW-0812">Transmembrane</keyword>
<accession>A0A9D4UUL3</accession>
<evidence type="ECO:0000256" key="2">
    <source>
        <dbReference type="ARBA" id="ARBA00009444"/>
    </source>
</evidence>
<keyword evidence="9" id="KW-1185">Reference proteome</keyword>
<dbReference type="EMBL" id="JABFUD020000010">
    <property type="protein sequence ID" value="KAI5074413.1"/>
    <property type="molecule type" value="Genomic_DNA"/>
</dbReference>
<keyword evidence="4" id="KW-1133">Transmembrane helix</keyword>
<dbReference type="Proteomes" id="UP000886520">
    <property type="component" value="Chromosome 10"/>
</dbReference>
<dbReference type="Pfam" id="PF12734">
    <property type="entry name" value="CYSTM"/>
    <property type="match status" value="1"/>
</dbReference>
<evidence type="ECO:0000256" key="6">
    <source>
        <dbReference type="SAM" id="MobiDB-lite"/>
    </source>
</evidence>
<dbReference type="AlphaFoldDB" id="A0A9D4UUL3"/>